<organism evidence="2 3">
    <name type="scientific">Anabarilius grahami</name>
    <name type="common">Kanglang fish</name>
    <name type="synonym">Barilius grahami</name>
    <dbReference type="NCBI Taxonomy" id="495550"/>
    <lineage>
        <taxon>Eukaryota</taxon>
        <taxon>Metazoa</taxon>
        <taxon>Chordata</taxon>
        <taxon>Craniata</taxon>
        <taxon>Vertebrata</taxon>
        <taxon>Euteleostomi</taxon>
        <taxon>Actinopterygii</taxon>
        <taxon>Neopterygii</taxon>
        <taxon>Teleostei</taxon>
        <taxon>Ostariophysi</taxon>
        <taxon>Cypriniformes</taxon>
        <taxon>Xenocyprididae</taxon>
        <taxon>Xenocypridinae</taxon>
        <taxon>Xenocypridinae incertae sedis</taxon>
        <taxon>Anabarilius</taxon>
    </lineage>
</organism>
<dbReference type="Proteomes" id="UP000281406">
    <property type="component" value="Unassembled WGS sequence"/>
</dbReference>
<accession>A0A3N0YDP5</accession>
<sequence length="59" mass="6977">MSASTGHPKKRLNVHERLAIEFHEHKFKYLKEEHEMKMKRTGDEDEGERGAASHQYINL</sequence>
<gene>
    <name evidence="2" type="ORF">DPX16_8768</name>
</gene>
<evidence type="ECO:0000256" key="1">
    <source>
        <dbReference type="SAM" id="MobiDB-lite"/>
    </source>
</evidence>
<evidence type="ECO:0000313" key="2">
    <source>
        <dbReference type="EMBL" id="ROL44346.1"/>
    </source>
</evidence>
<reference evidence="2 3" key="1">
    <citation type="submission" date="2018-10" db="EMBL/GenBank/DDBJ databases">
        <title>Genome assembly for a Yunnan-Guizhou Plateau 3E fish, Anabarilius grahami (Regan), and its evolutionary and genetic applications.</title>
        <authorList>
            <person name="Jiang W."/>
        </authorList>
    </citation>
    <scope>NUCLEOTIDE SEQUENCE [LARGE SCALE GENOMIC DNA]</scope>
    <source>
        <strain evidence="2">AG-KIZ</strain>
        <tissue evidence="2">Muscle</tissue>
    </source>
</reference>
<evidence type="ECO:0000313" key="3">
    <source>
        <dbReference type="Proteomes" id="UP000281406"/>
    </source>
</evidence>
<comment type="caution">
    <text evidence="2">The sequence shown here is derived from an EMBL/GenBank/DDBJ whole genome shotgun (WGS) entry which is preliminary data.</text>
</comment>
<proteinExistence type="predicted"/>
<feature type="region of interest" description="Disordered" evidence="1">
    <location>
        <begin position="38"/>
        <end position="59"/>
    </location>
</feature>
<name>A0A3N0YDP5_ANAGA</name>
<dbReference type="EMBL" id="RJVU01046259">
    <property type="protein sequence ID" value="ROL44346.1"/>
    <property type="molecule type" value="Genomic_DNA"/>
</dbReference>
<keyword evidence="3" id="KW-1185">Reference proteome</keyword>
<dbReference type="AlphaFoldDB" id="A0A3N0YDP5"/>
<protein>
    <submittedName>
        <fullName evidence="2">Uncharacterized protein</fullName>
    </submittedName>
</protein>